<dbReference type="PROSITE" id="PS51029">
    <property type="entry name" value="MADF"/>
    <property type="match status" value="1"/>
</dbReference>
<comment type="caution">
    <text evidence="3">The sequence shown here is derived from an EMBL/GenBank/DDBJ whole genome shotgun (WGS) entry which is preliminary data.</text>
</comment>
<dbReference type="GO" id="GO:0005667">
    <property type="term" value="C:transcription regulator complex"/>
    <property type="evidence" value="ECO:0007669"/>
    <property type="project" value="TreeGrafter"/>
</dbReference>
<evidence type="ECO:0000256" key="1">
    <source>
        <dbReference type="SAM" id="MobiDB-lite"/>
    </source>
</evidence>
<organism evidence="3 4">
    <name type="scientific">Laodelphax striatellus</name>
    <name type="common">Small brown planthopper</name>
    <name type="synonym">Delphax striatella</name>
    <dbReference type="NCBI Taxonomy" id="195883"/>
    <lineage>
        <taxon>Eukaryota</taxon>
        <taxon>Metazoa</taxon>
        <taxon>Ecdysozoa</taxon>
        <taxon>Arthropoda</taxon>
        <taxon>Hexapoda</taxon>
        <taxon>Insecta</taxon>
        <taxon>Pterygota</taxon>
        <taxon>Neoptera</taxon>
        <taxon>Paraneoptera</taxon>
        <taxon>Hemiptera</taxon>
        <taxon>Auchenorrhyncha</taxon>
        <taxon>Fulgoroidea</taxon>
        <taxon>Delphacidae</taxon>
        <taxon>Criomorphinae</taxon>
        <taxon>Laodelphax</taxon>
    </lineage>
</organism>
<reference evidence="3 4" key="1">
    <citation type="journal article" date="2017" name="Gigascience">
        <title>Genome sequence of the small brown planthopper, Laodelphax striatellus.</title>
        <authorList>
            <person name="Zhu J."/>
            <person name="Jiang F."/>
            <person name="Wang X."/>
            <person name="Yang P."/>
            <person name="Bao Y."/>
            <person name="Zhao W."/>
            <person name="Wang W."/>
            <person name="Lu H."/>
            <person name="Wang Q."/>
            <person name="Cui N."/>
            <person name="Li J."/>
            <person name="Chen X."/>
            <person name="Luo L."/>
            <person name="Yu J."/>
            <person name="Kang L."/>
            <person name="Cui F."/>
        </authorList>
    </citation>
    <scope>NUCLEOTIDE SEQUENCE [LARGE SCALE GENOMIC DNA]</scope>
    <source>
        <strain evidence="3">Lst14</strain>
    </source>
</reference>
<dbReference type="GO" id="GO:0006357">
    <property type="term" value="P:regulation of transcription by RNA polymerase II"/>
    <property type="evidence" value="ECO:0007669"/>
    <property type="project" value="TreeGrafter"/>
</dbReference>
<evidence type="ECO:0000259" key="2">
    <source>
        <dbReference type="PROSITE" id="PS51029"/>
    </source>
</evidence>
<dbReference type="InterPro" id="IPR006578">
    <property type="entry name" value="MADF-dom"/>
</dbReference>
<dbReference type="PANTHER" id="PTHR12243">
    <property type="entry name" value="MADF DOMAIN TRANSCRIPTION FACTOR"/>
    <property type="match status" value="1"/>
</dbReference>
<accession>A0A482XE87</accession>
<dbReference type="OrthoDB" id="6614687at2759"/>
<dbReference type="InterPro" id="IPR039353">
    <property type="entry name" value="TF_Adf1"/>
</dbReference>
<gene>
    <name evidence="3" type="ORF">LSTR_LSTR009228</name>
</gene>
<evidence type="ECO:0000313" key="4">
    <source>
        <dbReference type="Proteomes" id="UP000291343"/>
    </source>
</evidence>
<proteinExistence type="predicted"/>
<protein>
    <recommendedName>
        <fullName evidence="2">MADF domain-containing protein</fullName>
    </recommendedName>
</protein>
<dbReference type="InParanoid" id="A0A482XE87"/>
<dbReference type="GO" id="GO:0005634">
    <property type="term" value="C:nucleus"/>
    <property type="evidence" value="ECO:0007669"/>
    <property type="project" value="TreeGrafter"/>
</dbReference>
<feature type="compositionally biased region" description="Low complexity" evidence="1">
    <location>
        <begin position="130"/>
        <end position="145"/>
    </location>
</feature>
<dbReference type="AlphaFoldDB" id="A0A482XE87"/>
<sequence length="145" mass="17017">MNISRVSIKDRTNILYLCGAFLGTECYSRYYEDYYWLCQLRWSPIEDCKTRWALLRTYYRRAIQRRRTTSGQASKKARKWRFEEQMQFLKTHLQERETASNLTINEEEQESGLLSVETEETESTPPVPSPATSLSPAPAAIHLNN</sequence>
<name>A0A482XE87_LAOST</name>
<dbReference type="Proteomes" id="UP000291343">
    <property type="component" value="Unassembled WGS sequence"/>
</dbReference>
<dbReference type="EMBL" id="QKKF02012532">
    <property type="protein sequence ID" value="RZF43631.1"/>
    <property type="molecule type" value="Genomic_DNA"/>
</dbReference>
<dbReference type="Pfam" id="PF10545">
    <property type="entry name" value="MADF_DNA_bdg"/>
    <property type="match status" value="1"/>
</dbReference>
<keyword evidence="4" id="KW-1185">Reference proteome</keyword>
<dbReference type="PANTHER" id="PTHR12243:SF67">
    <property type="entry name" value="COREPRESSOR OF PANGOLIN, ISOFORM A-RELATED"/>
    <property type="match status" value="1"/>
</dbReference>
<feature type="domain" description="MADF" evidence="2">
    <location>
        <begin position="4"/>
        <end position="94"/>
    </location>
</feature>
<evidence type="ECO:0000313" key="3">
    <source>
        <dbReference type="EMBL" id="RZF43631.1"/>
    </source>
</evidence>
<feature type="region of interest" description="Disordered" evidence="1">
    <location>
        <begin position="97"/>
        <end position="145"/>
    </location>
</feature>